<accession>A0A151I934</accession>
<protein>
    <recommendedName>
        <fullName evidence="2">Tyr recombinase domain-containing protein</fullName>
    </recommendedName>
</protein>
<dbReference type="InterPro" id="IPR013762">
    <property type="entry name" value="Integrase-like_cat_sf"/>
</dbReference>
<feature type="domain" description="Tyr recombinase" evidence="2">
    <location>
        <begin position="93"/>
        <end position="299"/>
    </location>
</feature>
<dbReference type="GO" id="GO:0006310">
    <property type="term" value="P:DNA recombination"/>
    <property type="evidence" value="ECO:0007669"/>
    <property type="project" value="UniProtKB-KW"/>
</dbReference>
<dbReference type="STRING" id="456900.A0A151I934"/>
<dbReference type="Gene3D" id="1.10.443.10">
    <property type="entry name" value="Intergrase catalytic core"/>
    <property type="match status" value="1"/>
</dbReference>
<dbReference type="AlphaFoldDB" id="A0A151I934"/>
<reference evidence="3 4" key="1">
    <citation type="submission" date="2016-03" db="EMBL/GenBank/DDBJ databases">
        <title>Cyphomyrmex costatus WGS genome.</title>
        <authorList>
            <person name="Nygaard S."/>
            <person name="Hu H."/>
            <person name="Boomsma J."/>
            <person name="Zhang G."/>
        </authorList>
    </citation>
    <scope>NUCLEOTIDE SEQUENCE [LARGE SCALE GENOMIC DNA]</scope>
    <source>
        <strain evidence="3">MS0001</strain>
        <tissue evidence="3">Whole body</tissue>
    </source>
</reference>
<name>A0A151I934_9HYME</name>
<dbReference type="PANTHER" id="PTHR35617">
    <property type="entry name" value="PHAGE_INTEGRASE DOMAIN-CONTAINING PROTEIN"/>
    <property type="match status" value="1"/>
</dbReference>
<sequence>LASISETTIIKQYSKPLRKWWEFCRQKHANYFTPPIPSFLEFLSSSFTDIGSYATLNLYRSAISLISTNEVGTYPLVKRFLKSVAVLKPQRPRYDYVWDPLPVIEHLATLYPHEGLSLESISRKLVTLFALMTAQRMQTLASIRLSNVIMSDSVVIKVPARLKTSGIGRSQPLLSFEPFLKRPELCIVSLIKFYLRISRDLRPETCDFFFISVRAPYNAVSSQTLARWVKLELGAAGVDIGTFSAHSTRHASTSLAAIKGISLEEIRRTAGWTRSSETFAKFYNRPIIRDLSFQSAILNRS</sequence>
<dbReference type="SUPFAM" id="SSF56349">
    <property type="entry name" value="DNA breaking-rejoining enzymes"/>
    <property type="match status" value="1"/>
</dbReference>
<evidence type="ECO:0000313" key="3">
    <source>
        <dbReference type="EMBL" id="KYM95322.1"/>
    </source>
</evidence>
<evidence type="ECO:0000259" key="2">
    <source>
        <dbReference type="PROSITE" id="PS51898"/>
    </source>
</evidence>
<dbReference type="PROSITE" id="PS51898">
    <property type="entry name" value="TYR_RECOMBINASE"/>
    <property type="match status" value="1"/>
</dbReference>
<keyword evidence="4" id="KW-1185">Reference proteome</keyword>
<dbReference type="GO" id="GO:0003677">
    <property type="term" value="F:DNA binding"/>
    <property type="evidence" value="ECO:0007669"/>
    <property type="project" value="InterPro"/>
</dbReference>
<evidence type="ECO:0000313" key="4">
    <source>
        <dbReference type="Proteomes" id="UP000078542"/>
    </source>
</evidence>
<proteinExistence type="predicted"/>
<evidence type="ECO:0000256" key="1">
    <source>
        <dbReference type="ARBA" id="ARBA00023172"/>
    </source>
</evidence>
<dbReference type="EMBL" id="KQ978309">
    <property type="protein sequence ID" value="KYM95322.1"/>
    <property type="molecule type" value="Genomic_DNA"/>
</dbReference>
<feature type="non-terminal residue" evidence="3">
    <location>
        <position position="1"/>
    </location>
</feature>
<dbReference type="Proteomes" id="UP000078542">
    <property type="component" value="Unassembled WGS sequence"/>
</dbReference>
<dbReference type="GO" id="GO:0015074">
    <property type="term" value="P:DNA integration"/>
    <property type="evidence" value="ECO:0007669"/>
    <property type="project" value="InterPro"/>
</dbReference>
<dbReference type="InterPro" id="IPR002104">
    <property type="entry name" value="Integrase_catalytic"/>
</dbReference>
<gene>
    <name evidence="3" type="ORF">ALC62_14036</name>
</gene>
<organism evidence="3 4">
    <name type="scientific">Cyphomyrmex costatus</name>
    <dbReference type="NCBI Taxonomy" id="456900"/>
    <lineage>
        <taxon>Eukaryota</taxon>
        <taxon>Metazoa</taxon>
        <taxon>Ecdysozoa</taxon>
        <taxon>Arthropoda</taxon>
        <taxon>Hexapoda</taxon>
        <taxon>Insecta</taxon>
        <taxon>Pterygota</taxon>
        <taxon>Neoptera</taxon>
        <taxon>Endopterygota</taxon>
        <taxon>Hymenoptera</taxon>
        <taxon>Apocrita</taxon>
        <taxon>Aculeata</taxon>
        <taxon>Formicoidea</taxon>
        <taxon>Formicidae</taxon>
        <taxon>Myrmicinae</taxon>
        <taxon>Cyphomyrmex</taxon>
    </lineage>
</organism>
<dbReference type="PANTHER" id="PTHR35617:SF3">
    <property type="entry name" value="CORE-BINDING (CB) DOMAIN-CONTAINING PROTEIN"/>
    <property type="match status" value="1"/>
</dbReference>
<dbReference type="Pfam" id="PF00589">
    <property type="entry name" value="Phage_integrase"/>
    <property type="match status" value="1"/>
</dbReference>
<keyword evidence="1" id="KW-0233">DNA recombination</keyword>
<dbReference type="InterPro" id="IPR011010">
    <property type="entry name" value="DNA_brk_join_enz"/>
</dbReference>